<dbReference type="EMBL" id="AP008230">
    <property type="protein sequence ID" value="BAE86448.1"/>
    <property type="molecule type" value="Genomic_DNA"/>
</dbReference>
<dbReference type="STRING" id="138119.DSY4659"/>
<organism evidence="2 3">
    <name type="scientific">Desulfitobacterium hafniense (strain Y51)</name>
    <dbReference type="NCBI Taxonomy" id="138119"/>
    <lineage>
        <taxon>Bacteria</taxon>
        <taxon>Bacillati</taxon>
        <taxon>Bacillota</taxon>
        <taxon>Clostridia</taxon>
        <taxon>Eubacteriales</taxon>
        <taxon>Desulfitobacteriaceae</taxon>
        <taxon>Desulfitobacterium</taxon>
    </lineage>
</organism>
<keyword evidence="1" id="KW-0812">Transmembrane</keyword>
<evidence type="ECO:0000256" key="1">
    <source>
        <dbReference type="SAM" id="Phobius"/>
    </source>
</evidence>
<evidence type="ECO:0000313" key="3">
    <source>
        <dbReference type="Proteomes" id="UP000001946"/>
    </source>
</evidence>
<dbReference type="KEGG" id="dsy:DSY4659"/>
<proteinExistence type="predicted"/>
<name>Q24NE4_DESHY</name>
<dbReference type="Proteomes" id="UP000001946">
    <property type="component" value="Chromosome"/>
</dbReference>
<evidence type="ECO:0008006" key="4">
    <source>
        <dbReference type="Google" id="ProtNLM"/>
    </source>
</evidence>
<evidence type="ECO:0000313" key="2">
    <source>
        <dbReference type="EMBL" id="BAE86448.1"/>
    </source>
</evidence>
<keyword evidence="1" id="KW-0472">Membrane</keyword>
<sequence length="316" mass="35366">MCCGDIYLYGLCHQADQAHRVQEVTQRMTQLIFTGILLAAGLYFILAGILKLPTMNTAKAMLNAGRKNKKAVKSMEAWLMAGAVKLSKHIRMDEYKHSRMTNILKAAGISMTPEVYSAYAITKAGAILLGILPCLVLLPLLSPVLIILAVLTYFKEIRKADEQLKEKREQIEGELPRFVSTIEQTLKASRDVLAMMENYKKNAGPAFARELDVLTADMRSSSYEAALTRFEARLNSPMLSDVVRGLIGVLRGDDSTVYFQMLAHDFKALELQRLKSLAQKIPPKIRIFSFIMLMCFLLTYLAIIAMEILSSLGTMF</sequence>
<dbReference type="HOGENOM" id="CLU_1018208_0_0_9"/>
<gene>
    <name evidence="2" type="ordered locus">DSY4659</name>
</gene>
<feature type="transmembrane region" description="Helical" evidence="1">
    <location>
        <begin position="31"/>
        <end position="52"/>
    </location>
</feature>
<feature type="transmembrane region" description="Helical" evidence="1">
    <location>
        <begin position="127"/>
        <end position="154"/>
    </location>
</feature>
<feature type="transmembrane region" description="Helical" evidence="1">
    <location>
        <begin position="285"/>
        <end position="306"/>
    </location>
</feature>
<keyword evidence="3" id="KW-1185">Reference proteome</keyword>
<protein>
    <recommendedName>
        <fullName evidence="4">Secretion protein F</fullName>
    </recommendedName>
</protein>
<keyword evidence="1" id="KW-1133">Transmembrane helix</keyword>
<reference evidence="2 3" key="1">
    <citation type="journal article" date="2006" name="J. Bacteriol.">
        <title>Complete genome sequence of the dehalorespiring bacterium Desulfitobacterium hafniense Y51 and comparison with Dehalococcoides ethenogenes 195.</title>
        <authorList>
            <person name="Nonaka H."/>
            <person name="Keresztes G."/>
            <person name="Shinoda Y."/>
            <person name="Ikenaga Y."/>
            <person name="Abe M."/>
            <person name="Naito K."/>
            <person name="Inatomi K."/>
            <person name="Furukawa K."/>
            <person name="Inui M."/>
            <person name="Yukawa H."/>
        </authorList>
    </citation>
    <scope>NUCLEOTIDE SEQUENCE [LARGE SCALE GENOMIC DNA]</scope>
    <source>
        <strain evidence="2 3">Y51</strain>
    </source>
</reference>
<dbReference type="eggNOG" id="COG2064">
    <property type="taxonomic scope" value="Bacteria"/>
</dbReference>
<accession>Q24NE4</accession>
<dbReference type="AlphaFoldDB" id="Q24NE4"/>